<accession>A0A7I8VDI4</accession>
<dbReference type="SMART" id="SM00460">
    <property type="entry name" value="TGc"/>
    <property type="match status" value="2"/>
</dbReference>
<dbReference type="PANTHER" id="PTHR47020">
    <property type="entry name" value="HILLARIN"/>
    <property type="match status" value="1"/>
</dbReference>
<dbReference type="SUPFAM" id="SSF54001">
    <property type="entry name" value="Cysteine proteinases"/>
    <property type="match status" value="2"/>
</dbReference>
<dbReference type="OrthoDB" id="6129702at2759"/>
<keyword evidence="4" id="KW-1185">Reference proteome</keyword>
<dbReference type="Pfam" id="PF23265">
    <property type="entry name" value="Ig-like_KY"/>
    <property type="match status" value="5"/>
</dbReference>
<organism evidence="3 4">
    <name type="scientific">Dimorphilus gyrociliatus</name>
    <dbReference type="NCBI Taxonomy" id="2664684"/>
    <lineage>
        <taxon>Eukaryota</taxon>
        <taxon>Metazoa</taxon>
        <taxon>Spiralia</taxon>
        <taxon>Lophotrochozoa</taxon>
        <taxon>Annelida</taxon>
        <taxon>Polychaeta</taxon>
        <taxon>Polychaeta incertae sedis</taxon>
        <taxon>Dinophilidae</taxon>
        <taxon>Dimorphilus</taxon>
    </lineage>
</organism>
<evidence type="ECO:0000256" key="1">
    <source>
        <dbReference type="SAM" id="MobiDB-lite"/>
    </source>
</evidence>
<feature type="region of interest" description="Disordered" evidence="1">
    <location>
        <begin position="543"/>
        <end position="691"/>
    </location>
</feature>
<sequence>MTLRAPREFRLQPLTKPPKPAPPAFRKSQIYTDPRVFRLIDAHAIEQARVNYRTFKDLIWNLVYLNNYNELEKVRVIFRWLTTKNMHTIFFDRELPGTPELTLAGFKEDKFTYANVFQTMCQYSGLYCETIAGWAKGIEYRPGQTITNGPLNHTWNTVMIDGDWHLIDSHWASRYLQTENRSSENLVYEYDDFYFLTPPEELIYSHLPDEPCWQLIKPPITKYQFEDFPLVKSHFFLSGLGFVNQNKGTLPTSNGIMSLTLSYNRPAMFTFKLVYDYDRSEYIGPYSLKRYVIQETRADGQVSFYFRSPRVGFYYLTVFAHLQTPGERLGVEAIFKACCEYRIECDSCPPNVQPFPEGADPNWGPTTTIMYDYGLRPSHQEAILSAPNGLCEIYFEKERHVIIDAELTGAEHREILAQCVDVSQGSTIDTVSIRLPTKGEYCLQIYANDPERDAETCMLVCQYLVSFTEGEVAANKYRNIYNTMELNRQQAAPSLLQPTDRPIVQQRKLPALSDSYRCDVEEPAHRMPGAEYFAQGEALRARMAQQQMNRRDYDQQQQAQHQQPQHQQPQHLQSQNQQHGQQWAQANTERRGKPVEIIRDRGAGGNYANRPPTLPRNRPDQQQQQNQQQQQHQQQQNQDYRPQGTPIEIIREAPAKPVEIIRPKRADRSPRNASPTPISQQTYTSEAHPQIGARRYPETGFVPEQEYVPHPSNMYRQEISPTAPQSFEPQVLESQETLRTATPAKATKPFRDTRIFEHVDTHAVEVSQQKHSSFKDLVWHLIYARGIEHELEKARAIFLWLCSKDLDRLTFDNVKPETPEEILMDLKTSKATYAHVFKTLCSYAGLHCQIISGYAKGAEYTPGMVFTGTTGQHSWNAVMIEGTWRLVDCHWAARRLVGKKVTIENVRYELDEYYFMPAPSQLIFTHFPETPNWQLLEKPILKTDFENLVPVKSTFFKYQLSTRSHKEAVIDVRDSVTIHIGVQPDMIDRLSFTMTLTMKDGVDKWNNIELKRFCMHEVAGDVAYFTIRPPAPGSYSLILYAKEQGNDPGGKNVYGGICDYEMNVLTAKPQPFPHRVSSTYGASENVSKYNIKSTLESSVTWTQEDGIAEIPLLISRPIRFNAKLKSVDSDDDKSLANYILHRVVKDTAIFCIAPPTSGEYALEIYANDQKIDGNALLFIYQFLIICEKPSPYPRELPSMPPGYLGPQSTFNRLGIDLKSHPDPYLITNSDYVAIEFTLDQPLRFTSQLLFMSNGRQEDITDYILHQGTPQSITLLVRFPRGYGFYKLQLYALPYSDASDNLPGIFNYLIECRAVNTKPVLPFPKQFGQWKEGCILYEPLDGVLLSNARCNFSIRTPPGANSVAVVVNDDWKKLEQDEDGVWNTQIIAQGRKIPLCANYSEGASQYSTLLEFDVN</sequence>
<gene>
    <name evidence="3" type="ORF">DGYR_LOCUS3238</name>
</gene>
<dbReference type="Pfam" id="PF01841">
    <property type="entry name" value="Transglut_core"/>
    <property type="match status" value="1"/>
</dbReference>
<feature type="compositionally biased region" description="Low complexity" evidence="1">
    <location>
        <begin position="621"/>
        <end position="638"/>
    </location>
</feature>
<feature type="compositionally biased region" description="Low complexity" evidence="1">
    <location>
        <begin position="555"/>
        <end position="585"/>
    </location>
</feature>
<evidence type="ECO:0000313" key="3">
    <source>
        <dbReference type="EMBL" id="CAD5114392.1"/>
    </source>
</evidence>
<feature type="domain" description="Transglutaminase-like" evidence="2">
    <location>
        <begin position="825"/>
        <end position="891"/>
    </location>
</feature>
<dbReference type="InterPro" id="IPR002931">
    <property type="entry name" value="Transglutaminase-like"/>
</dbReference>
<protein>
    <submittedName>
        <fullName evidence="3">DgyrCDS3527</fullName>
    </submittedName>
</protein>
<dbReference type="InterPro" id="IPR038765">
    <property type="entry name" value="Papain-like_cys_pep_sf"/>
</dbReference>
<evidence type="ECO:0000259" key="2">
    <source>
        <dbReference type="SMART" id="SM00460"/>
    </source>
</evidence>
<dbReference type="InterPro" id="IPR056564">
    <property type="entry name" value="Ig-like_KY"/>
</dbReference>
<name>A0A7I8VDI4_9ANNE</name>
<dbReference type="EMBL" id="CAJFCJ010000005">
    <property type="protein sequence ID" value="CAD5114392.1"/>
    <property type="molecule type" value="Genomic_DNA"/>
</dbReference>
<dbReference type="Proteomes" id="UP000549394">
    <property type="component" value="Unassembled WGS sequence"/>
</dbReference>
<dbReference type="Gene3D" id="3.10.620.30">
    <property type="match status" value="1"/>
</dbReference>
<feature type="domain" description="Transglutaminase-like" evidence="2">
    <location>
        <begin position="106"/>
        <end position="171"/>
    </location>
</feature>
<dbReference type="InterPro" id="IPR053041">
    <property type="entry name" value="Transglut-like_Superfamily_Mod"/>
</dbReference>
<comment type="caution">
    <text evidence="3">The sequence shown here is derived from an EMBL/GenBank/DDBJ whole genome shotgun (WGS) entry which is preliminary data.</text>
</comment>
<evidence type="ECO:0000313" key="4">
    <source>
        <dbReference type="Proteomes" id="UP000549394"/>
    </source>
</evidence>
<feature type="compositionally biased region" description="Polar residues" evidence="1">
    <location>
        <begin position="671"/>
        <end position="687"/>
    </location>
</feature>
<feature type="compositionally biased region" description="Basic and acidic residues" evidence="1">
    <location>
        <begin position="649"/>
        <end position="670"/>
    </location>
</feature>
<reference evidence="3 4" key="1">
    <citation type="submission" date="2020-08" db="EMBL/GenBank/DDBJ databases">
        <authorList>
            <person name="Hejnol A."/>
        </authorList>
    </citation>
    <scope>NUCLEOTIDE SEQUENCE [LARGE SCALE GENOMIC DNA]</scope>
</reference>
<proteinExistence type="predicted"/>
<feature type="compositionally biased region" description="Basic and acidic residues" evidence="1">
    <location>
        <begin position="588"/>
        <end position="602"/>
    </location>
</feature>
<dbReference type="PANTHER" id="PTHR47020:SF1">
    <property type="entry name" value="HILLARIN"/>
    <property type="match status" value="1"/>
</dbReference>